<keyword evidence="2" id="KW-1185">Reference proteome</keyword>
<dbReference type="RefSeq" id="WP_379680333.1">
    <property type="nucleotide sequence ID" value="NZ_JBHLWP010000013.1"/>
</dbReference>
<reference evidence="1 2" key="1">
    <citation type="submission" date="2024-09" db="EMBL/GenBank/DDBJ databases">
        <authorList>
            <person name="Sun Q."/>
            <person name="Mori K."/>
        </authorList>
    </citation>
    <scope>NUCLEOTIDE SEQUENCE [LARGE SCALE GENOMIC DNA]</scope>
    <source>
        <strain evidence="1 2">CCM 7792</strain>
    </source>
</reference>
<dbReference type="SMART" id="SM00567">
    <property type="entry name" value="EZ_HEAT"/>
    <property type="match status" value="3"/>
</dbReference>
<evidence type="ECO:0000313" key="2">
    <source>
        <dbReference type="Proteomes" id="UP001589773"/>
    </source>
</evidence>
<evidence type="ECO:0000313" key="1">
    <source>
        <dbReference type="EMBL" id="MFC0253313.1"/>
    </source>
</evidence>
<organism evidence="1 2">
    <name type="scientific">Massilia consociata</name>
    <dbReference type="NCBI Taxonomy" id="760117"/>
    <lineage>
        <taxon>Bacteria</taxon>
        <taxon>Pseudomonadati</taxon>
        <taxon>Pseudomonadota</taxon>
        <taxon>Betaproteobacteria</taxon>
        <taxon>Burkholderiales</taxon>
        <taxon>Oxalobacteraceae</taxon>
        <taxon>Telluria group</taxon>
        <taxon>Massilia</taxon>
    </lineage>
</organism>
<dbReference type="InterPro" id="IPR011989">
    <property type="entry name" value="ARM-like"/>
</dbReference>
<dbReference type="EMBL" id="JBHLWP010000013">
    <property type="protein sequence ID" value="MFC0253313.1"/>
    <property type="molecule type" value="Genomic_DNA"/>
</dbReference>
<name>A0ABV6FIF4_9BURK</name>
<proteinExistence type="predicted"/>
<protein>
    <submittedName>
        <fullName evidence="1">HEAT repeat domain-containing protein</fullName>
    </submittedName>
</protein>
<dbReference type="Proteomes" id="UP001589773">
    <property type="component" value="Unassembled WGS sequence"/>
</dbReference>
<comment type="caution">
    <text evidence="1">The sequence shown here is derived from an EMBL/GenBank/DDBJ whole genome shotgun (WGS) entry which is preliminary data.</text>
</comment>
<dbReference type="Pfam" id="PF13646">
    <property type="entry name" value="HEAT_2"/>
    <property type="match status" value="2"/>
</dbReference>
<dbReference type="InterPro" id="IPR004155">
    <property type="entry name" value="PBS_lyase_HEAT"/>
</dbReference>
<dbReference type="SUPFAM" id="SSF48371">
    <property type="entry name" value="ARM repeat"/>
    <property type="match status" value="1"/>
</dbReference>
<sequence length="203" mass="21499">MPFIKHTAAALADVAQDAGPAQHAQRLASPDAAVRRAAAHALADRPDAVPVLAAALEDEPEQAVRSALLGALARIGSEEAVAALAGCLRREDAWLRNTAIDVLRGLPDRVDGAIAHLLVDWDRDVRILAVGILDTLRHERVEEWLLQLIEADEDVNVCGAALDVLAGIATEAARAPVARLLARFADEPYIAFAGKLVLARLAG</sequence>
<dbReference type="InterPro" id="IPR016024">
    <property type="entry name" value="ARM-type_fold"/>
</dbReference>
<dbReference type="Gene3D" id="1.25.10.10">
    <property type="entry name" value="Leucine-rich Repeat Variant"/>
    <property type="match status" value="1"/>
</dbReference>
<accession>A0ABV6FIF4</accession>
<gene>
    <name evidence="1" type="ORF">ACFFJK_15550</name>
</gene>